<evidence type="ECO:0000256" key="14">
    <source>
        <dbReference type="SAM" id="Phobius"/>
    </source>
</evidence>
<dbReference type="InterPro" id="IPR036097">
    <property type="entry name" value="HisK_dim/P_sf"/>
</dbReference>
<keyword evidence="7 14" id="KW-0812">Transmembrane</keyword>
<dbReference type="EC" id="2.7.13.3" evidence="3"/>
<dbReference type="InterPro" id="IPR003661">
    <property type="entry name" value="HisK_dim/P_dom"/>
</dbReference>
<dbReference type="SMART" id="SM00304">
    <property type="entry name" value="HAMP"/>
    <property type="match status" value="1"/>
</dbReference>
<evidence type="ECO:0000256" key="4">
    <source>
        <dbReference type="ARBA" id="ARBA00022475"/>
    </source>
</evidence>
<evidence type="ECO:0000313" key="18">
    <source>
        <dbReference type="Proteomes" id="UP000190285"/>
    </source>
</evidence>
<evidence type="ECO:0000259" key="15">
    <source>
        <dbReference type="PROSITE" id="PS50109"/>
    </source>
</evidence>
<dbReference type="SMART" id="SM00387">
    <property type="entry name" value="HATPase_c"/>
    <property type="match status" value="1"/>
</dbReference>
<keyword evidence="12" id="KW-0902">Two-component regulatory system</keyword>
<keyword evidence="9 17" id="KW-0418">Kinase</keyword>
<dbReference type="RefSeq" id="WP_079493908.1">
    <property type="nucleotide sequence ID" value="NZ_FUZT01000010.1"/>
</dbReference>
<dbReference type="GO" id="GO:0005886">
    <property type="term" value="C:plasma membrane"/>
    <property type="evidence" value="ECO:0007669"/>
    <property type="project" value="UniProtKB-SubCell"/>
</dbReference>
<comment type="catalytic activity">
    <reaction evidence="1">
        <text>ATP + protein L-histidine = ADP + protein N-phospho-L-histidine.</text>
        <dbReference type="EC" id="2.7.13.3"/>
    </reaction>
</comment>
<name>A0A1T5M516_9FIRM</name>
<evidence type="ECO:0000259" key="16">
    <source>
        <dbReference type="PROSITE" id="PS50885"/>
    </source>
</evidence>
<dbReference type="GO" id="GO:0000155">
    <property type="term" value="F:phosphorelay sensor kinase activity"/>
    <property type="evidence" value="ECO:0007669"/>
    <property type="project" value="InterPro"/>
</dbReference>
<dbReference type="PROSITE" id="PS50885">
    <property type="entry name" value="HAMP"/>
    <property type="match status" value="1"/>
</dbReference>
<dbReference type="CDD" id="cd00082">
    <property type="entry name" value="HisKA"/>
    <property type="match status" value="1"/>
</dbReference>
<feature type="domain" description="HAMP" evidence="16">
    <location>
        <begin position="191"/>
        <end position="244"/>
    </location>
</feature>
<dbReference type="AlphaFoldDB" id="A0A1T5M516"/>
<dbReference type="SUPFAM" id="SSF158472">
    <property type="entry name" value="HAMP domain-like"/>
    <property type="match status" value="1"/>
</dbReference>
<feature type="transmembrane region" description="Helical" evidence="14">
    <location>
        <begin position="9"/>
        <end position="32"/>
    </location>
</feature>
<dbReference type="SUPFAM" id="SSF55874">
    <property type="entry name" value="ATPase domain of HSP90 chaperone/DNA topoisomerase II/histidine kinase"/>
    <property type="match status" value="1"/>
</dbReference>
<keyword evidence="18" id="KW-1185">Reference proteome</keyword>
<dbReference type="PANTHER" id="PTHR45528">
    <property type="entry name" value="SENSOR HISTIDINE KINASE CPXA"/>
    <property type="match status" value="1"/>
</dbReference>
<protein>
    <recommendedName>
        <fullName evidence="3">histidine kinase</fullName>
        <ecNumber evidence="3">2.7.13.3</ecNumber>
    </recommendedName>
</protein>
<keyword evidence="6" id="KW-0808">Transferase</keyword>
<dbReference type="OrthoDB" id="9813151at2"/>
<dbReference type="InterPro" id="IPR003594">
    <property type="entry name" value="HATPase_dom"/>
</dbReference>
<dbReference type="STRING" id="36842.SAMN02194393_03879"/>
<evidence type="ECO:0000256" key="6">
    <source>
        <dbReference type="ARBA" id="ARBA00022679"/>
    </source>
</evidence>
<keyword evidence="13 14" id="KW-0472">Membrane</keyword>
<evidence type="ECO:0000313" key="17">
    <source>
        <dbReference type="EMBL" id="SKC83316.1"/>
    </source>
</evidence>
<dbReference type="Gene3D" id="6.10.340.10">
    <property type="match status" value="1"/>
</dbReference>
<accession>A0A1T5M516</accession>
<proteinExistence type="predicted"/>
<dbReference type="Gene3D" id="3.30.565.10">
    <property type="entry name" value="Histidine kinase-like ATPase, C-terminal domain"/>
    <property type="match status" value="1"/>
</dbReference>
<dbReference type="InterPro" id="IPR050398">
    <property type="entry name" value="HssS/ArlS-like"/>
</dbReference>
<evidence type="ECO:0000256" key="8">
    <source>
        <dbReference type="ARBA" id="ARBA00022741"/>
    </source>
</evidence>
<comment type="subcellular location">
    <subcellularLocation>
        <location evidence="2">Cell membrane</location>
        <topology evidence="2">Multi-pass membrane protein</topology>
    </subcellularLocation>
</comment>
<sequence length="472" mass="53594">MKISLNKTLLISFISIILISLIITGITSTYMIDKEFNIYLFKEHEEKIENIKSIINSAISQNPVSPDFDGVGLNKYALAEEYLIKIVDANNNLIFDTGMYPLMGHENNSHMNMMGHMMGRMFGNSLENYNEETYTISYDDKKIGTVTIGYIGPSNISGEAIKFKFTLYKSILISSFIAIIISVLIGIIISRQLGIPIRKITTASKNIREGNLSIRTNIKTRVEEISQLSSSINNLASTLEKQESLRNRLTSDMAHEIRTPLTTIKSHIEAFIDGIWKPTPEKLNDCYDEINRLHSLVENLEDINKLEKANYVLNKSIFSLNDELEKIINSLIPQFNKKNLKFNLNIKDNIKVFMDKDKFKQIMYNLLSNAIKYSYDNGIINISSYIKNERLYIDVQDFGIGISSKDLPHIFDHLYRGDLSRSRTQNTEGSGIGLTITKTLVEAHNGTIKVKSDNINGTVFTIEFPLSKVLKN</sequence>
<dbReference type="Pfam" id="PF00512">
    <property type="entry name" value="HisKA"/>
    <property type="match status" value="1"/>
</dbReference>
<evidence type="ECO:0000256" key="1">
    <source>
        <dbReference type="ARBA" id="ARBA00000085"/>
    </source>
</evidence>
<dbReference type="PRINTS" id="PR00344">
    <property type="entry name" value="BCTRLSENSOR"/>
</dbReference>
<dbReference type="CDD" id="cd06225">
    <property type="entry name" value="HAMP"/>
    <property type="match status" value="1"/>
</dbReference>
<evidence type="ECO:0000256" key="13">
    <source>
        <dbReference type="ARBA" id="ARBA00023136"/>
    </source>
</evidence>
<keyword evidence="8" id="KW-0547">Nucleotide-binding</keyword>
<dbReference type="SUPFAM" id="SSF47384">
    <property type="entry name" value="Homodimeric domain of signal transducing histidine kinase"/>
    <property type="match status" value="1"/>
</dbReference>
<dbReference type="SMART" id="SM00388">
    <property type="entry name" value="HisKA"/>
    <property type="match status" value="1"/>
</dbReference>
<dbReference type="Proteomes" id="UP000190285">
    <property type="component" value="Unassembled WGS sequence"/>
</dbReference>
<dbReference type="InterPro" id="IPR004358">
    <property type="entry name" value="Sig_transdc_His_kin-like_C"/>
</dbReference>
<keyword evidence="4" id="KW-1003">Cell membrane</keyword>
<keyword evidence="11 14" id="KW-1133">Transmembrane helix</keyword>
<dbReference type="PROSITE" id="PS50109">
    <property type="entry name" value="HIS_KIN"/>
    <property type="match status" value="1"/>
</dbReference>
<dbReference type="FunFam" id="3.30.565.10:FF:000006">
    <property type="entry name" value="Sensor histidine kinase WalK"/>
    <property type="match status" value="1"/>
</dbReference>
<dbReference type="InterPro" id="IPR036890">
    <property type="entry name" value="HATPase_C_sf"/>
</dbReference>
<dbReference type="Gene3D" id="1.10.287.130">
    <property type="match status" value="1"/>
</dbReference>
<feature type="transmembrane region" description="Helical" evidence="14">
    <location>
        <begin position="171"/>
        <end position="189"/>
    </location>
</feature>
<dbReference type="InterPro" id="IPR003660">
    <property type="entry name" value="HAMP_dom"/>
</dbReference>
<feature type="domain" description="Histidine kinase" evidence="15">
    <location>
        <begin position="252"/>
        <end position="468"/>
    </location>
</feature>
<dbReference type="InterPro" id="IPR005467">
    <property type="entry name" value="His_kinase_dom"/>
</dbReference>
<organism evidence="17 18">
    <name type="scientific">Maledivibacter halophilus</name>
    <dbReference type="NCBI Taxonomy" id="36842"/>
    <lineage>
        <taxon>Bacteria</taxon>
        <taxon>Bacillati</taxon>
        <taxon>Bacillota</taxon>
        <taxon>Clostridia</taxon>
        <taxon>Peptostreptococcales</taxon>
        <taxon>Caminicellaceae</taxon>
        <taxon>Maledivibacter</taxon>
    </lineage>
</organism>
<reference evidence="17 18" key="1">
    <citation type="submission" date="2017-02" db="EMBL/GenBank/DDBJ databases">
        <authorList>
            <person name="Peterson S.W."/>
        </authorList>
    </citation>
    <scope>NUCLEOTIDE SEQUENCE [LARGE SCALE GENOMIC DNA]</scope>
    <source>
        <strain evidence="17 18">M1</strain>
    </source>
</reference>
<keyword evidence="10" id="KW-0067">ATP-binding</keyword>
<dbReference type="EMBL" id="FUZT01000010">
    <property type="protein sequence ID" value="SKC83316.1"/>
    <property type="molecule type" value="Genomic_DNA"/>
</dbReference>
<evidence type="ECO:0000256" key="5">
    <source>
        <dbReference type="ARBA" id="ARBA00022553"/>
    </source>
</evidence>
<evidence type="ECO:0000256" key="9">
    <source>
        <dbReference type="ARBA" id="ARBA00022777"/>
    </source>
</evidence>
<evidence type="ECO:0000256" key="10">
    <source>
        <dbReference type="ARBA" id="ARBA00022840"/>
    </source>
</evidence>
<gene>
    <name evidence="17" type="ORF">SAMN02194393_03879</name>
</gene>
<dbReference type="PANTHER" id="PTHR45528:SF1">
    <property type="entry name" value="SENSOR HISTIDINE KINASE CPXA"/>
    <property type="match status" value="1"/>
</dbReference>
<evidence type="ECO:0000256" key="12">
    <source>
        <dbReference type="ARBA" id="ARBA00023012"/>
    </source>
</evidence>
<dbReference type="Pfam" id="PF00672">
    <property type="entry name" value="HAMP"/>
    <property type="match status" value="1"/>
</dbReference>
<dbReference type="GO" id="GO:0005524">
    <property type="term" value="F:ATP binding"/>
    <property type="evidence" value="ECO:0007669"/>
    <property type="project" value="UniProtKB-KW"/>
</dbReference>
<evidence type="ECO:0000256" key="3">
    <source>
        <dbReference type="ARBA" id="ARBA00012438"/>
    </source>
</evidence>
<keyword evidence="5" id="KW-0597">Phosphoprotein</keyword>
<dbReference type="Pfam" id="PF02518">
    <property type="entry name" value="HATPase_c"/>
    <property type="match status" value="1"/>
</dbReference>
<evidence type="ECO:0000256" key="11">
    <source>
        <dbReference type="ARBA" id="ARBA00022989"/>
    </source>
</evidence>
<evidence type="ECO:0000256" key="2">
    <source>
        <dbReference type="ARBA" id="ARBA00004651"/>
    </source>
</evidence>
<evidence type="ECO:0000256" key="7">
    <source>
        <dbReference type="ARBA" id="ARBA00022692"/>
    </source>
</evidence>